<sequence length="145" mass="15284">MLRRLAVTAAASLAALTTAPTALAGPLPVPLPLLGGGQTEDRLTITVENMPGVEGEYTLECHPTAGTHPRSQQACDKLDSLTTWGKDLFAPVPKDAMCTFVYGGPATAHITGSWAGRPVDATYSRANGCEISRWDKLEPVLPSAR</sequence>
<evidence type="ECO:0000313" key="9">
    <source>
        <dbReference type="EMBL" id="AYG81637.1"/>
    </source>
</evidence>
<evidence type="ECO:0000256" key="7">
    <source>
        <dbReference type="SAM" id="SignalP"/>
    </source>
</evidence>
<feature type="domain" description="Subtilisin inhibitor" evidence="8">
    <location>
        <begin position="54"/>
        <end position="123"/>
    </location>
</feature>
<keyword evidence="6" id="KW-1015">Disulfide bond</keyword>
<feature type="signal peptide" evidence="7">
    <location>
        <begin position="1"/>
        <end position="24"/>
    </location>
</feature>
<evidence type="ECO:0000256" key="3">
    <source>
        <dbReference type="ARBA" id="ARBA00022525"/>
    </source>
</evidence>
<keyword evidence="5" id="KW-0722">Serine protease inhibitor</keyword>
<dbReference type="InterPro" id="IPR036819">
    <property type="entry name" value="Subtilisin_inhibitor-like_sf"/>
</dbReference>
<dbReference type="RefSeq" id="WP_120722348.1">
    <property type="nucleotide sequence ID" value="NZ_CP032698.1"/>
</dbReference>
<dbReference type="Gene3D" id="3.30.350.10">
    <property type="entry name" value="Subtilisin inhibitor-like"/>
    <property type="match status" value="1"/>
</dbReference>
<dbReference type="OrthoDB" id="3427327at2"/>
<dbReference type="EMBL" id="CP032698">
    <property type="protein sequence ID" value="AYG81637.1"/>
    <property type="molecule type" value="Genomic_DNA"/>
</dbReference>
<dbReference type="PROSITE" id="PS00999">
    <property type="entry name" value="SSI"/>
    <property type="match status" value="1"/>
</dbReference>
<keyword evidence="7" id="KW-0732">Signal</keyword>
<comment type="subcellular location">
    <subcellularLocation>
        <location evidence="1">Secreted</location>
    </subcellularLocation>
</comment>
<dbReference type="InterPro" id="IPR020054">
    <property type="entry name" value="Prot_inh_SSI_I16_CS"/>
</dbReference>
<evidence type="ECO:0000256" key="1">
    <source>
        <dbReference type="ARBA" id="ARBA00004613"/>
    </source>
</evidence>
<accession>A0A387HMV8</accession>
<dbReference type="Pfam" id="PF00720">
    <property type="entry name" value="SSI"/>
    <property type="match status" value="1"/>
</dbReference>
<dbReference type="AlphaFoldDB" id="A0A387HMV8"/>
<organism evidence="9 10">
    <name type="scientific">Streptomyces hundungensis</name>
    <dbReference type="NCBI Taxonomy" id="1077946"/>
    <lineage>
        <taxon>Bacteria</taxon>
        <taxon>Bacillati</taxon>
        <taxon>Actinomycetota</taxon>
        <taxon>Actinomycetes</taxon>
        <taxon>Kitasatosporales</taxon>
        <taxon>Streptomycetaceae</taxon>
        <taxon>Streptomyces</taxon>
    </lineage>
</organism>
<dbReference type="Proteomes" id="UP000271554">
    <property type="component" value="Chromosome"/>
</dbReference>
<gene>
    <name evidence="9" type="ORF">DWB77_03800</name>
</gene>
<evidence type="ECO:0000313" key="10">
    <source>
        <dbReference type="Proteomes" id="UP000271554"/>
    </source>
</evidence>
<reference evidence="9 10" key="1">
    <citation type="submission" date="2018-10" db="EMBL/GenBank/DDBJ databases">
        <title>Relationship between Morphology and Antimicrobial Activity in Streptomyces.</title>
        <authorList>
            <person name="Kang H.J."/>
            <person name="Kim S.B."/>
        </authorList>
    </citation>
    <scope>NUCLEOTIDE SEQUENCE [LARGE SCALE GENOMIC DNA]</scope>
    <source>
        <strain evidence="9 10">BH38</strain>
    </source>
</reference>
<dbReference type="InterPro" id="IPR023549">
    <property type="entry name" value="Subtilisin_inhibitor"/>
</dbReference>
<feature type="chain" id="PRO_5017335479" evidence="7">
    <location>
        <begin position="25"/>
        <end position="145"/>
    </location>
</feature>
<keyword evidence="10" id="KW-1185">Reference proteome</keyword>
<name>A0A387HMV8_9ACTN</name>
<evidence type="ECO:0000259" key="8">
    <source>
        <dbReference type="Pfam" id="PF00720"/>
    </source>
</evidence>
<protein>
    <submittedName>
        <fullName evidence="9">Protease inhibitor SIL-V5</fullName>
    </submittedName>
</protein>
<keyword evidence="4" id="KW-0646">Protease inhibitor</keyword>
<proteinExistence type="inferred from homology"/>
<evidence type="ECO:0000256" key="6">
    <source>
        <dbReference type="ARBA" id="ARBA00023157"/>
    </source>
</evidence>
<dbReference type="KEGG" id="shun:DWB77_03800"/>
<keyword evidence="3" id="KW-0964">Secreted</keyword>
<evidence type="ECO:0000256" key="5">
    <source>
        <dbReference type="ARBA" id="ARBA00022900"/>
    </source>
</evidence>
<dbReference type="GO" id="GO:0004867">
    <property type="term" value="F:serine-type endopeptidase inhibitor activity"/>
    <property type="evidence" value="ECO:0007669"/>
    <property type="project" value="UniProtKB-KW"/>
</dbReference>
<evidence type="ECO:0000256" key="2">
    <source>
        <dbReference type="ARBA" id="ARBA00010472"/>
    </source>
</evidence>
<comment type="similarity">
    <text evidence="2">Belongs to the protease inhibitor I16 (SSI) family.</text>
</comment>
<dbReference type="GO" id="GO:0005576">
    <property type="term" value="C:extracellular region"/>
    <property type="evidence" value="ECO:0007669"/>
    <property type="project" value="UniProtKB-SubCell"/>
</dbReference>
<evidence type="ECO:0000256" key="4">
    <source>
        <dbReference type="ARBA" id="ARBA00022690"/>
    </source>
</evidence>
<dbReference type="SUPFAM" id="SSF55399">
    <property type="entry name" value="Subtilisin inhibitor"/>
    <property type="match status" value="1"/>
</dbReference>